<sequence length="63" mass="7225">MDYRVSYEHSLRQAPDDFIGQVAAQLITDVPANIPRALLPEYIADLILKRSPEIAQIRHLRIL</sequence>
<name>A0A365QQY1_9BURK</name>
<protein>
    <submittedName>
        <fullName evidence="1">Uncharacterized protein</fullName>
    </submittedName>
</protein>
<reference evidence="1 2" key="1">
    <citation type="submission" date="2018-06" db="EMBL/GenBank/DDBJ databases">
        <title>Draft genome sequence of Burkholderia reimsis strain BE51 isolated from a French agricultural soil.</title>
        <authorList>
            <person name="Esmaeel Q."/>
        </authorList>
    </citation>
    <scope>NUCLEOTIDE SEQUENCE [LARGE SCALE GENOMIC DNA]</scope>
    <source>
        <strain evidence="1 2">BE51</strain>
    </source>
</reference>
<proteinExistence type="predicted"/>
<accession>A0A365QQY1</accession>
<dbReference type="EMBL" id="QMFZ01000022">
    <property type="protein sequence ID" value="RBB36786.1"/>
    <property type="molecule type" value="Genomic_DNA"/>
</dbReference>
<comment type="caution">
    <text evidence="1">The sequence shown here is derived from an EMBL/GenBank/DDBJ whole genome shotgun (WGS) entry which is preliminary data.</text>
</comment>
<dbReference type="AlphaFoldDB" id="A0A365QQY1"/>
<dbReference type="Proteomes" id="UP000252458">
    <property type="component" value="Unassembled WGS sequence"/>
</dbReference>
<evidence type="ECO:0000313" key="1">
    <source>
        <dbReference type="EMBL" id="RBB36786.1"/>
    </source>
</evidence>
<gene>
    <name evidence="1" type="ORF">DPV79_24320</name>
</gene>
<organism evidence="1 2">
    <name type="scientific">Burkholderia reimsis</name>
    <dbReference type="NCBI Taxonomy" id="2234132"/>
    <lineage>
        <taxon>Bacteria</taxon>
        <taxon>Pseudomonadati</taxon>
        <taxon>Pseudomonadota</taxon>
        <taxon>Betaproteobacteria</taxon>
        <taxon>Burkholderiales</taxon>
        <taxon>Burkholderiaceae</taxon>
        <taxon>Burkholderia</taxon>
    </lineage>
</organism>
<keyword evidence="2" id="KW-1185">Reference proteome</keyword>
<evidence type="ECO:0000313" key="2">
    <source>
        <dbReference type="Proteomes" id="UP000252458"/>
    </source>
</evidence>
<dbReference type="RefSeq" id="WP_113046673.1">
    <property type="nucleotide sequence ID" value="NZ_QMFZ01000022.1"/>
</dbReference>